<dbReference type="SMART" id="SM00987">
    <property type="entry name" value="UreE_C"/>
    <property type="match status" value="1"/>
</dbReference>
<keyword evidence="10" id="KW-0411">Iron-sulfur</keyword>
<organism evidence="13 14">
    <name type="scientific">Candidatus Staskawiczbacteria bacterium RIFCSPHIGHO2_02_FULL_42_22</name>
    <dbReference type="NCBI Taxonomy" id="1802207"/>
    <lineage>
        <taxon>Bacteria</taxon>
        <taxon>Candidatus Staskawicziibacteriota</taxon>
    </lineage>
</organism>
<dbReference type="GO" id="GO:0046872">
    <property type="term" value="F:metal ion binding"/>
    <property type="evidence" value="ECO:0007669"/>
    <property type="project" value="UniProtKB-KW"/>
</dbReference>
<keyword evidence="11" id="KW-0234">DNA repair</keyword>
<comment type="caution">
    <text evidence="13">The sequence shown here is derived from an EMBL/GenBank/DDBJ whole genome shotgun (WGS) entry which is preliminary data.</text>
</comment>
<gene>
    <name evidence="13" type="ORF">A3D44_00825</name>
</gene>
<evidence type="ECO:0000256" key="11">
    <source>
        <dbReference type="ARBA" id="ARBA00023204"/>
    </source>
</evidence>
<dbReference type="Gene3D" id="3.40.470.10">
    <property type="entry name" value="Uracil-DNA glycosylase-like domain"/>
    <property type="match status" value="1"/>
</dbReference>
<dbReference type="CDD" id="cd10030">
    <property type="entry name" value="UDG-F4_TTUDGA_SPO1dp_like"/>
    <property type="match status" value="1"/>
</dbReference>
<dbReference type="InterPro" id="IPR036895">
    <property type="entry name" value="Uracil-DNA_glycosylase-like_sf"/>
</dbReference>
<dbReference type="PANTHER" id="PTHR33693">
    <property type="entry name" value="TYPE-5 URACIL-DNA GLYCOSYLASE"/>
    <property type="match status" value="1"/>
</dbReference>
<dbReference type="GO" id="GO:0051539">
    <property type="term" value="F:4 iron, 4 sulfur cluster binding"/>
    <property type="evidence" value="ECO:0007669"/>
    <property type="project" value="UniProtKB-KW"/>
</dbReference>
<dbReference type="PANTHER" id="PTHR33693:SF1">
    <property type="entry name" value="TYPE-4 URACIL-DNA GLYCOSYLASE"/>
    <property type="match status" value="1"/>
</dbReference>
<evidence type="ECO:0000256" key="7">
    <source>
        <dbReference type="ARBA" id="ARBA00022763"/>
    </source>
</evidence>
<dbReference type="Pfam" id="PF03167">
    <property type="entry name" value="UDG"/>
    <property type="match status" value="1"/>
</dbReference>
<evidence type="ECO:0000256" key="9">
    <source>
        <dbReference type="ARBA" id="ARBA00023004"/>
    </source>
</evidence>
<evidence type="ECO:0000256" key="6">
    <source>
        <dbReference type="ARBA" id="ARBA00022723"/>
    </source>
</evidence>
<sequence length="228" mass="26328">MDKALELQKLHQQMLADKKLPLVTNLVFGEGNSDCRVLFIGEAPGAVEDELVRPFVGRSGQLLRKQIRELGWKEGDVYITNIVKRRPPENRDPLPEEIMAYRPYLTRQIEIIAPNIIVPLGRFSMNYFLGSEENKIQEILFNERATKICFAYFLPEAKITRDQGHLFGAMIKGEQQKKWFVAPMFHPSAALRAPAMMEEFVKNFKNLPKMLQKINELNPKFQIPNKSQ</sequence>
<evidence type="ECO:0000313" key="13">
    <source>
        <dbReference type="EMBL" id="OGZ69216.1"/>
    </source>
</evidence>
<dbReference type="AlphaFoldDB" id="A0A1G2I341"/>
<protein>
    <recommendedName>
        <fullName evidence="4">Type-4 uracil-DNA glycosylase</fullName>
        <ecNumber evidence="3">3.2.2.27</ecNumber>
    </recommendedName>
</protein>
<proteinExistence type="inferred from homology"/>
<accession>A0A1G2I341</accession>
<evidence type="ECO:0000256" key="8">
    <source>
        <dbReference type="ARBA" id="ARBA00022801"/>
    </source>
</evidence>
<evidence type="ECO:0000256" key="2">
    <source>
        <dbReference type="ARBA" id="ARBA00006521"/>
    </source>
</evidence>
<evidence type="ECO:0000256" key="10">
    <source>
        <dbReference type="ARBA" id="ARBA00023014"/>
    </source>
</evidence>
<dbReference type="SMART" id="SM00986">
    <property type="entry name" value="UDG"/>
    <property type="match status" value="1"/>
</dbReference>
<reference evidence="13 14" key="1">
    <citation type="journal article" date="2016" name="Nat. Commun.">
        <title>Thousands of microbial genomes shed light on interconnected biogeochemical processes in an aquifer system.</title>
        <authorList>
            <person name="Anantharaman K."/>
            <person name="Brown C.T."/>
            <person name="Hug L.A."/>
            <person name="Sharon I."/>
            <person name="Castelle C.J."/>
            <person name="Probst A.J."/>
            <person name="Thomas B.C."/>
            <person name="Singh A."/>
            <person name="Wilkins M.J."/>
            <person name="Karaoz U."/>
            <person name="Brodie E.L."/>
            <person name="Williams K.H."/>
            <person name="Hubbard S.S."/>
            <person name="Banfield J.F."/>
        </authorList>
    </citation>
    <scope>NUCLEOTIDE SEQUENCE [LARGE SCALE GENOMIC DNA]</scope>
</reference>
<comment type="similarity">
    <text evidence="2">Belongs to the uracil-DNA glycosylase (UDG) superfamily. Type 4 (UDGa) family.</text>
</comment>
<evidence type="ECO:0000259" key="12">
    <source>
        <dbReference type="SMART" id="SM00986"/>
    </source>
</evidence>
<keyword evidence="6" id="KW-0479">Metal-binding</keyword>
<dbReference type="EMBL" id="MHOT01000013">
    <property type="protein sequence ID" value="OGZ69216.1"/>
    <property type="molecule type" value="Genomic_DNA"/>
</dbReference>
<keyword evidence="8" id="KW-0378">Hydrolase</keyword>
<evidence type="ECO:0000256" key="1">
    <source>
        <dbReference type="ARBA" id="ARBA00001400"/>
    </source>
</evidence>
<evidence type="ECO:0000313" key="14">
    <source>
        <dbReference type="Proteomes" id="UP000178820"/>
    </source>
</evidence>
<dbReference type="InterPro" id="IPR005273">
    <property type="entry name" value="Ura-DNA_glyco_family4"/>
</dbReference>
<dbReference type="InterPro" id="IPR005122">
    <property type="entry name" value="Uracil-DNA_glycosylase-like"/>
</dbReference>
<dbReference type="SUPFAM" id="SSF52141">
    <property type="entry name" value="Uracil-DNA glycosylase-like"/>
    <property type="match status" value="1"/>
</dbReference>
<name>A0A1G2I341_9BACT</name>
<feature type="domain" description="Uracil-DNA glycosylase-like" evidence="12">
    <location>
        <begin position="28"/>
        <end position="205"/>
    </location>
</feature>
<dbReference type="Proteomes" id="UP000178820">
    <property type="component" value="Unassembled WGS sequence"/>
</dbReference>
<dbReference type="EC" id="3.2.2.27" evidence="3"/>
<evidence type="ECO:0000256" key="5">
    <source>
        <dbReference type="ARBA" id="ARBA00022485"/>
    </source>
</evidence>
<keyword evidence="7" id="KW-0227">DNA damage</keyword>
<evidence type="ECO:0000256" key="4">
    <source>
        <dbReference type="ARBA" id="ARBA00019403"/>
    </source>
</evidence>
<keyword evidence="5" id="KW-0004">4Fe-4S</keyword>
<dbReference type="GO" id="GO:0004844">
    <property type="term" value="F:uracil DNA N-glycosylase activity"/>
    <property type="evidence" value="ECO:0007669"/>
    <property type="project" value="UniProtKB-EC"/>
</dbReference>
<dbReference type="GO" id="GO:0006281">
    <property type="term" value="P:DNA repair"/>
    <property type="evidence" value="ECO:0007669"/>
    <property type="project" value="UniProtKB-KW"/>
</dbReference>
<dbReference type="NCBIfam" id="TIGR00758">
    <property type="entry name" value="UDG_fam4"/>
    <property type="match status" value="1"/>
</dbReference>
<keyword evidence="9" id="KW-0408">Iron</keyword>
<evidence type="ECO:0000256" key="3">
    <source>
        <dbReference type="ARBA" id="ARBA00012030"/>
    </source>
</evidence>
<dbReference type="InterPro" id="IPR051536">
    <property type="entry name" value="UDG_Type-4/5"/>
</dbReference>
<comment type="catalytic activity">
    <reaction evidence="1">
        <text>Hydrolyzes single-stranded DNA or mismatched double-stranded DNA and polynucleotides, releasing free uracil.</text>
        <dbReference type="EC" id="3.2.2.27"/>
    </reaction>
</comment>
<dbReference type="STRING" id="1802207.A3D44_00825"/>